<evidence type="ECO:0000256" key="1">
    <source>
        <dbReference type="PROSITE-ProRule" id="PRU01360"/>
    </source>
</evidence>
<keyword evidence="1" id="KW-0812">Transmembrane</keyword>
<keyword evidence="1" id="KW-0472">Membrane</keyword>
<dbReference type="GO" id="GO:0009279">
    <property type="term" value="C:cell outer membrane"/>
    <property type="evidence" value="ECO:0007669"/>
    <property type="project" value="UniProtKB-SubCell"/>
</dbReference>
<dbReference type="SUPFAM" id="SSF49464">
    <property type="entry name" value="Carboxypeptidase regulatory domain-like"/>
    <property type="match status" value="1"/>
</dbReference>
<dbReference type="InterPro" id="IPR023996">
    <property type="entry name" value="TonB-dep_OMP_SusC/RagA"/>
</dbReference>
<dbReference type="Gene3D" id="2.170.130.10">
    <property type="entry name" value="TonB-dependent receptor, plug domain"/>
    <property type="match status" value="1"/>
</dbReference>
<dbReference type="NCBIfam" id="TIGR04056">
    <property type="entry name" value="OMP_RagA_SusC"/>
    <property type="match status" value="1"/>
</dbReference>
<comment type="similarity">
    <text evidence="1">Belongs to the TonB-dependent receptor family.</text>
</comment>
<dbReference type="AlphaFoldDB" id="A0A1M4SKG3"/>
<protein>
    <submittedName>
        <fullName evidence="3">TonB-linked outer membrane protein, SusC/RagA family</fullName>
    </submittedName>
</protein>
<keyword evidence="1" id="KW-1134">Transmembrane beta strand</keyword>
<dbReference type="PROSITE" id="PS52016">
    <property type="entry name" value="TONB_DEPENDENT_REC_3"/>
    <property type="match status" value="1"/>
</dbReference>
<reference evidence="3 4" key="1">
    <citation type="submission" date="2016-11" db="EMBL/GenBank/DDBJ databases">
        <authorList>
            <person name="Jaros S."/>
            <person name="Januszkiewicz K."/>
            <person name="Wedrychowicz H."/>
        </authorList>
    </citation>
    <scope>NUCLEOTIDE SEQUENCE [LARGE SCALE GENOMIC DNA]</scope>
    <source>
        <strain evidence="3 4">DSM 26910</strain>
    </source>
</reference>
<dbReference type="InterPro" id="IPR012910">
    <property type="entry name" value="Plug_dom"/>
</dbReference>
<sequence>MKKKRRKSEFLLWARVVSGRISSRFLFALLITFYSSISIPMYAQSDVLLKVGGKITDVKGEAIIGAAVSVVGKAEGVVSDVNGYYELSVTKGAKLNFSFLGYTSKTVEVKDQKPLNVILEEDIKEFDEVVVVGYGAQKKESLSGAISNLSAESIISTKAPSIAQTIQGKVAGLRIRQETGEPGKFASEITLRGFSGAPLFIIDGIASSDGDAFQRLNPDDIESISFLKDATAAIYGMNSDNGAILVTTKKGGLGKPRVSLNSYLSVSAPTKTPRMTTAAEYVELMNDASMNTSGVLHDSKEEIEKWMSGASGYESTDWQDAIFNKSSFQQQHALSIEGGADRVNYFVSVGYAGDNSFLKNKQMCYDKYTFRSNISIKILSNLTANVNLAGRYDKTISPHDSFFEIYKQTRLSLPTETVYANDNPEYLGITKGEFNPAALADRDIAGSRELTNKNIQSVFSLVYNVPYLEGLSVKGQLAYDFDNQVDKGVRRAYNAYTYNILKNEYSPVSYHTPSLIQRGHINADRLNYMAQATYDHTFSEDHQVKATFVFEGRQNKRDWLNVDRKSSFLTIDEIDYGDLADQWMSGSSEEQRFISYIGRVNYAYKQKYLAEVAYRYDGSYRYKPEDRWALFPTASFAWRASEENFIKNNFDFVDNLKIRASAGRSGHDAGEAFQYIAGHRLKEGGYIFKDGVYTNGASARQIINPNLTWIKADLYNIGLDFSIFNGIIATELDFYQRDRKGELAKRNVSLPNTYGADLTEENLNSNRTRGVEVTLTHSNTVQDFYYRVSGNINIARTQNRYVEEGTYTSSYDRWKNQNSNRYGDWIWGYQTEGQFQGMEEIYNAPIQNGELGNSKELPGDYKFMDVNGDGIVDGRDMMPIFWNEIPKIHYGINMEASWKNFDFYMLWQGAAQYTVQFEELYATMLGFKGGNTPAYFYDRWHREDLYDLNSAWIPGKYPAARLEQDMGMFYTRNSDLWRKNASYIRLKSVELGYTFNPKKLKEQGIDRLRIYFNANNLLTFCDSFVKPFDPEKIAGSYSAGLDYPLTQAYTFGLNLTF</sequence>
<proteinExistence type="inferred from homology"/>
<dbReference type="InterPro" id="IPR023997">
    <property type="entry name" value="TonB-dep_OMP_SusC/RagA_CS"/>
</dbReference>
<evidence type="ECO:0000313" key="3">
    <source>
        <dbReference type="EMBL" id="SHE32642.1"/>
    </source>
</evidence>
<dbReference type="EMBL" id="FQUM01000001">
    <property type="protein sequence ID" value="SHE32642.1"/>
    <property type="molecule type" value="Genomic_DNA"/>
</dbReference>
<dbReference type="SUPFAM" id="SSF56935">
    <property type="entry name" value="Porins"/>
    <property type="match status" value="1"/>
</dbReference>
<organism evidence="3 4">
    <name type="scientific">Mariniphaga anaerophila</name>
    <dbReference type="NCBI Taxonomy" id="1484053"/>
    <lineage>
        <taxon>Bacteria</taxon>
        <taxon>Pseudomonadati</taxon>
        <taxon>Bacteroidota</taxon>
        <taxon>Bacteroidia</taxon>
        <taxon>Marinilabiliales</taxon>
        <taxon>Prolixibacteraceae</taxon>
        <taxon>Mariniphaga</taxon>
    </lineage>
</organism>
<gene>
    <name evidence="3" type="ORF">SAMN05444274_10159</name>
</gene>
<keyword evidence="1" id="KW-0998">Cell outer membrane</keyword>
<evidence type="ECO:0000259" key="2">
    <source>
        <dbReference type="Pfam" id="PF07715"/>
    </source>
</evidence>
<dbReference type="Proteomes" id="UP000184164">
    <property type="component" value="Unassembled WGS sequence"/>
</dbReference>
<dbReference type="Gene3D" id="2.60.40.1120">
    <property type="entry name" value="Carboxypeptidase-like, regulatory domain"/>
    <property type="match status" value="1"/>
</dbReference>
<dbReference type="RefSeq" id="WP_175549891.1">
    <property type="nucleotide sequence ID" value="NZ_FQUM01000001.1"/>
</dbReference>
<dbReference type="Pfam" id="PF13715">
    <property type="entry name" value="CarbopepD_reg_2"/>
    <property type="match status" value="1"/>
</dbReference>
<comment type="subcellular location">
    <subcellularLocation>
        <location evidence="1">Cell outer membrane</location>
        <topology evidence="1">Multi-pass membrane protein</topology>
    </subcellularLocation>
</comment>
<dbReference type="InterPro" id="IPR037066">
    <property type="entry name" value="Plug_dom_sf"/>
</dbReference>
<name>A0A1M4SKG3_9BACT</name>
<dbReference type="Pfam" id="PF07715">
    <property type="entry name" value="Plug"/>
    <property type="match status" value="1"/>
</dbReference>
<accession>A0A1M4SKG3</accession>
<keyword evidence="1" id="KW-0813">Transport</keyword>
<dbReference type="InterPro" id="IPR039426">
    <property type="entry name" value="TonB-dep_rcpt-like"/>
</dbReference>
<keyword evidence="4" id="KW-1185">Reference proteome</keyword>
<dbReference type="STRING" id="1484053.SAMN05444274_10159"/>
<feature type="domain" description="TonB-dependent receptor plug" evidence="2">
    <location>
        <begin position="139"/>
        <end position="242"/>
    </location>
</feature>
<dbReference type="InterPro" id="IPR008969">
    <property type="entry name" value="CarboxyPept-like_regulatory"/>
</dbReference>
<dbReference type="NCBIfam" id="TIGR04057">
    <property type="entry name" value="SusC_RagA_signa"/>
    <property type="match status" value="1"/>
</dbReference>
<evidence type="ECO:0000313" key="4">
    <source>
        <dbReference type="Proteomes" id="UP000184164"/>
    </source>
</evidence>